<dbReference type="InParanoid" id="A0A165RHN2"/>
<proteinExistence type="inferred from homology"/>
<evidence type="ECO:0000256" key="1">
    <source>
        <dbReference type="ARBA" id="ARBA00004685"/>
    </source>
</evidence>
<evidence type="ECO:0000313" key="5">
    <source>
        <dbReference type="Proteomes" id="UP000076761"/>
    </source>
</evidence>
<dbReference type="STRING" id="1314782.A0A165RHN2"/>
<keyword evidence="2" id="KW-0560">Oxidoreductase</keyword>
<comment type="similarity">
    <text evidence="3">Belongs to the ustYa family.</text>
</comment>
<dbReference type="EMBL" id="KV425582">
    <property type="protein sequence ID" value="KZT23821.1"/>
    <property type="molecule type" value="Genomic_DNA"/>
</dbReference>
<evidence type="ECO:0000313" key="4">
    <source>
        <dbReference type="EMBL" id="KZT23821.1"/>
    </source>
</evidence>
<comment type="pathway">
    <text evidence="1">Mycotoxin biosynthesis.</text>
</comment>
<dbReference type="PANTHER" id="PTHR33365">
    <property type="entry name" value="YALI0B05434P"/>
    <property type="match status" value="1"/>
</dbReference>
<evidence type="ECO:0000256" key="3">
    <source>
        <dbReference type="ARBA" id="ARBA00035112"/>
    </source>
</evidence>
<reference evidence="4 5" key="1">
    <citation type="journal article" date="2016" name="Mol. Biol. Evol.">
        <title>Comparative Genomics of Early-Diverging Mushroom-Forming Fungi Provides Insights into the Origins of Lignocellulose Decay Capabilities.</title>
        <authorList>
            <person name="Nagy L.G."/>
            <person name="Riley R."/>
            <person name="Tritt A."/>
            <person name="Adam C."/>
            <person name="Daum C."/>
            <person name="Floudas D."/>
            <person name="Sun H."/>
            <person name="Yadav J.S."/>
            <person name="Pangilinan J."/>
            <person name="Larsson K.H."/>
            <person name="Matsuura K."/>
            <person name="Barry K."/>
            <person name="Labutti K."/>
            <person name="Kuo R."/>
            <person name="Ohm R.A."/>
            <person name="Bhattacharya S.S."/>
            <person name="Shirouzu T."/>
            <person name="Yoshinaga Y."/>
            <person name="Martin F.M."/>
            <person name="Grigoriev I.V."/>
            <person name="Hibbett D.S."/>
        </authorList>
    </citation>
    <scope>NUCLEOTIDE SEQUENCE [LARGE SCALE GENOMIC DNA]</scope>
    <source>
        <strain evidence="4 5">HHB14362 ss-1</strain>
    </source>
</reference>
<dbReference type="GO" id="GO:0043386">
    <property type="term" value="P:mycotoxin biosynthetic process"/>
    <property type="evidence" value="ECO:0007669"/>
    <property type="project" value="InterPro"/>
</dbReference>
<keyword evidence="5" id="KW-1185">Reference proteome</keyword>
<protein>
    <submittedName>
        <fullName evidence="4">Uncharacterized protein</fullName>
    </submittedName>
</protein>
<organism evidence="4 5">
    <name type="scientific">Neolentinus lepideus HHB14362 ss-1</name>
    <dbReference type="NCBI Taxonomy" id="1314782"/>
    <lineage>
        <taxon>Eukaryota</taxon>
        <taxon>Fungi</taxon>
        <taxon>Dikarya</taxon>
        <taxon>Basidiomycota</taxon>
        <taxon>Agaricomycotina</taxon>
        <taxon>Agaricomycetes</taxon>
        <taxon>Gloeophyllales</taxon>
        <taxon>Gloeophyllaceae</taxon>
        <taxon>Neolentinus</taxon>
    </lineage>
</organism>
<dbReference type="PANTHER" id="PTHR33365:SF11">
    <property type="entry name" value="TAT PATHWAY SIGNAL SEQUENCE"/>
    <property type="match status" value="1"/>
</dbReference>
<dbReference type="GO" id="GO:0016491">
    <property type="term" value="F:oxidoreductase activity"/>
    <property type="evidence" value="ECO:0007669"/>
    <property type="project" value="UniProtKB-KW"/>
</dbReference>
<gene>
    <name evidence="4" type="ORF">NEOLEDRAFT_1135976</name>
</gene>
<dbReference type="AlphaFoldDB" id="A0A165RHN2"/>
<evidence type="ECO:0000256" key="2">
    <source>
        <dbReference type="ARBA" id="ARBA00023002"/>
    </source>
</evidence>
<dbReference type="InterPro" id="IPR021765">
    <property type="entry name" value="UstYa-like"/>
</dbReference>
<accession>A0A165RHN2</accession>
<dbReference type="Pfam" id="PF11807">
    <property type="entry name" value="UstYa"/>
    <property type="match status" value="1"/>
</dbReference>
<dbReference type="Proteomes" id="UP000076761">
    <property type="component" value="Unassembled WGS sequence"/>
</dbReference>
<name>A0A165RHN2_9AGAM</name>
<sequence>MSIPRSKLTVLALCCLAVAKAFLIVLVSHARDRYSSRLNSPYNFLGDDYPRLWEIDGLRPIRMFQEDTVHYQMDDPVADIEWDALAPGRGLIYFGEDHAPFTISMFHQLRCVNVIRGELVRRHSEDDFDSTPPYLVQHCLNYIRQVFLCNIDIRLDMVLGPVGYVYPHPYTCRDWNVVYQEVEKNHRMHSEWLSNRERNLTATA</sequence>
<dbReference type="OrthoDB" id="3687641at2759"/>